<dbReference type="GeneID" id="26229376"/>
<dbReference type="AlphaFoldDB" id="A0A7T7BQE6"/>
<organism evidence="1 2">
    <name type="scientific">Penicillium digitatum</name>
    <name type="common">Green mold</name>
    <dbReference type="NCBI Taxonomy" id="36651"/>
    <lineage>
        <taxon>Eukaryota</taxon>
        <taxon>Fungi</taxon>
        <taxon>Dikarya</taxon>
        <taxon>Ascomycota</taxon>
        <taxon>Pezizomycotina</taxon>
        <taxon>Eurotiomycetes</taxon>
        <taxon>Eurotiomycetidae</taxon>
        <taxon>Eurotiales</taxon>
        <taxon>Aspergillaceae</taxon>
        <taxon>Penicillium</taxon>
    </lineage>
</organism>
<gene>
    <name evidence="1" type="ORF">Pdw03_5957</name>
</gene>
<name>A0A7T7BQE6_PENDI</name>
<protein>
    <submittedName>
        <fullName evidence="1">Terpenoid synthase</fullName>
    </submittedName>
</protein>
<dbReference type="VEuPathDB" id="FungiDB:PDIP_10530"/>
<dbReference type="Pfam" id="PF19086">
    <property type="entry name" value="Terpene_syn_C_2"/>
    <property type="match status" value="1"/>
</dbReference>
<sequence length="393" mass="45283">MAQQMVECVHANAQSRSPSYVDSDSIVFKNERNDLALRFLTDAKKAQKAMEDCSDVCAIYFPADLDVAFNSEIENRLAADICEWRFFTCLSKSLKDLAISMSRLCSLQVNLSYERRTLLHRHLAWIYIMDEVCERLPVYGLHDTVEKTYLENLKNITRNLPIEDLNQYKGICPDDLLHMALDVQKILAEDLMPLKRELLEESHVQKCSETLCLFIDYQYEEGKIFLERPTSHETMPTRVYTIGINMVFLLSLQTPIVEVYNANDMGLVQLSIIGALYHDFIGLQKDLNCRDLKLDGSIGLNLVVASMKESGYNEKEAMQAMVRRLNSYCHDLQFFMSAYPPLYKQFYQAGLQIVFALHDYHLMGATESSNSRYGWHRVSDYKHSESSQDPRAP</sequence>
<evidence type="ECO:0000313" key="2">
    <source>
        <dbReference type="Proteomes" id="UP000595662"/>
    </source>
</evidence>
<reference evidence="1 2" key="1">
    <citation type="submission" date="2020-08" db="EMBL/GenBank/DDBJ databases">
        <title>The completed genome sequence of the pathogenic ascomycete fungus Penicillium digitatum.</title>
        <authorList>
            <person name="Wang M."/>
        </authorList>
    </citation>
    <scope>NUCLEOTIDE SEQUENCE [LARGE SCALE GENOMIC DNA]</scope>
    <source>
        <strain evidence="1 2">PdW03</strain>
    </source>
</reference>
<dbReference type="KEGG" id="pdp:PDIP_10530"/>
<dbReference type="Gene3D" id="1.10.600.10">
    <property type="entry name" value="Farnesyl Diphosphate Synthase"/>
    <property type="match status" value="1"/>
</dbReference>
<dbReference type="EMBL" id="CP060779">
    <property type="protein sequence ID" value="QQK48322.1"/>
    <property type="molecule type" value="Genomic_DNA"/>
</dbReference>
<dbReference type="Proteomes" id="UP000595662">
    <property type="component" value="Chromosome 6"/>
</dbReference>
<evidence type="ECO:0000313" key="1">
    <source>
        <dbReference type="EMBL" id="QQK48322.1"/>
    </source>
</evidence>
<dbReference type="SUPFAM" id="SSF48576">
    <property type="entry name" value="Terpenoid synthases"/>
    <property type="match status" value="1"/>
</dbReference>
<proteinExistence type="predicted"/>
<accession>A0A7T7BQE6</accession>
<dbReference type="InterPro" id="IPR008949">
    <property type="entry name" value="Isoprenoid_synthase_dom_sf"/>
</dbReference>
<dbReference type="RefSeq" id="XP_014538438.2">
    <property type="nucleotide sequence ID" value="XM_014682952.2"/>
</dbReference>